<evidence type="ECO:0000256" key="1">
    <source>
        <dbReference type="SAM" id="MobiDB-lite"/>
    </source>
</evidence>
<protein>
    <submittedName>
        <fullName evidence="2">Uncharacterized protein</fullName>
    </submittedName>
</protein>
<feature type="compositionally biased region" description="Low complexity" evidence="1">
    <location>
        <begin position="188"/>
        <end position="197"/>
    </location>
</feature>
<dbReference type="OrthoDB" id="3660605at2"/>
<comment type="caution">
    <text evidence="2">The sequence shown here is derived from an EMBL/GenBank/DDBJ whole genome shotgun (WGS) entry which is preliminary data.</text>
</comment>
<organism evidence="2 3">
    <name type="scientific">Saccharothrix australiensis</name>
    <dbReference type="NCBI Taxonomy" id="2072"/>
    <lineage>
        <taxon>Bacteria</taxon>
        <taxon>Bacillati</taxon>
        <taxon>Actinomycetota</taxon>
        <taxon>Actinomycetes</taxon>
        <taxon>Pseudonocardiales</taxon>
        <taxon>Pseudonocardiaceae</taxon>
        <taxon>Saccharothrix</taxon>
    </lineage>
</organism>
<dbReference type="EMBL" id="RBXO01000001">
    <property type="protein sequence ID" value="RKT53755.1"/>
    <property type="molecule type" value="Genomic_DNA"/>
</dbReference>
<feature type="region of interest" description="Disordered" evidence="1">
    <location>
        <begin position="167"/>
        <end position="424"/>
    </location>
</feature>
<feature type="compositionally biased region" description="Gly residues" evidence="1">
    <location>
        <begin position="216"/>
        <end position="229"/>
    </location>
</feature>
<dbReference type="AlphaFoldDB" id="A0A495VZE6"/>
<feature type="region of interest" description="Disordered" evidence="1">
    <location>
        <begin position="1"/>
        <end position="82"/>
    </location>
</feature>
<feature type="compositionally biased region" description="Pro residues" evidence="1">
    <location>
        <begin position="198"/>
        <end position="215"/>
    </location>
</feature>
<feature type="compositionally biased region" description="Low complexity" evidence="1">
    <location>
        <begin position="45"/>
        <end position="75"/>
    </location>
</feature>
<proteinExistence type="predicted"/>
<dbReference type="RefSeq" id="WP_121004425.1">
    <property type="nucleotide sequence ID" value="NZ_RBXO01000001.1"/>
</dbReference>
<feature type="compositionally biased region" description="Gly residues" evidence="1">
    <location>
        <begin position="342"/>
        <end position="360"/>
    </location>
</feature>
<reference evidence="2 3" key="1">
    <citation type="submission" date="2018-10" db="EMBL/GenBank/DDBJ databases">
        <title>Sequencing the genomes of 1000 actinobacteria strains.</title>
        <authorList>
            <person name="Klenk H.-P."/>
        </authorList>
    </citation>
    <scope>NUCLEOTIDE SEQUENCE [LARGE SCALE GENOMIC DNA]</scope>
    <source>
        <strain evidence="2 3">DSM 43800</strain>
    </source>
</reference>
<feature type="compositionally biased region" description="Low complexity" evidence="1">
    <location>
        <begin position="361"/>
        <end position="378"/>
    </location>
</feature>
<evidence type="ECO:0000313" key="3">
    <source>
        <dbReference type="Proteomes" id="UP000282084"/>
    </source>
</evidence>
<gene>
    <name evidence="2" type="ORF">C8E97_2334</name>
</gene>
<keyword evidence="3" id="KW-1185">Reference proteome</keyword>
<feature type="compositionally biased region" description="Pro residues" evidence="1">
    <location>
        <begin position="331"/>
        <end position="340"/>
    </location>
</feature>
<sequence length="667" mass="68255">MARFGGGSSATPPPPPVQSPPPPPPPDQTGGDGSNPFDSPPPSPTDSTNSQVSDPFADPANPFDDGYAASDSGSDNGVTVNPQSLTWAAQQLDSLEQGLTTAGTNLASHQATADAYGTFGSMITPPLNSNITQSAEAVQAGAQGAAGAARKVRQSLQELLDVDSDVTDKLNNIKTDQPDVGPSGSQGGNTNTSSGGNQPPPSGNAGGPPPPPPGSGPGGDTHTSGGGNNTGNTGAPPPPPPRPSGGNTGAPPPPPPRPTGGNNGAPPPPPPRRPGGNTGAPPPVPPPFTGNTGNNGAPPPPPPPFTGNTGNTGAPPPVPPPFTGNTGNNGAPPPPPPPLPGNTGGTGNTGNTGNDQGGNNGPDNNNQGGNNQGNDNQDGNGGNNDGGNNDGGNNNGDNNQNAPEPTDMPPPGATPMPQNDSRPVNERINDIANQLGLQSNPAVVVIPADPSIKYNSPVSALPEGSTVGLTPEQQNMTLGQLMGVDPELMADPDFANSPAYWEAEQQGGAAYSAPDNLLIADSNHADNKTLFHELGHARQNEHDINNQNTQRLLVEYHNVLLNENAHNQLNQNPTRLDYMPDQGVAPPISWDQFQNYLQGNETRIDPNDPRSAVVQLPPELRQQSQAVLQQIDQLTGPGGPYEAQGPAIRNNLLREFFYEEKRVHARP</sequence>
<name>A0A495VZE6_9PSEU</name>
<evidence type="ECO:0000313" key="2">
    <source>
        <dbReference type="EMBL" id="RKT53755.1"/>
    </source>
</evidence>
<dbReference type="Proteomes" id="UP000282084">
    <property type="component" value="Unassembled WGS sequence"/>
</dbReference>
<feature type="compositionally biased region" description="Gly residues" evidence="1">
    <location>
        <begin position="379"/>
        <end position="394"/>
    </location>
</feature>
<feature type="compositionally biased region" description="Pro residues" evidence="1">
    <location>
        <begin position="11"/>
        <end position="27"/>
    </location>
</feature>
<accession>A0A495VZE6</accession>